<dbReference type="NCBIfam" id="NF002139">
    <property type="entry name" value="PRK00977.1-3"/>
    <property type="match status" value="1"/>
</dbReference>
<dbReference type="PANTHER" id="PTHR34137">
    <property type="entry name" value="EXODEOXYRIBONUCLEASE 7 SMALL SUBUNIT"/>
    <property type="match status" value="1"/>
</dbReference>
<evidence type="ECO:0000256" key="7">
    <source>
        <dbReference type="SAM" id="Coils"/>
    </source>
</evidence>
<dbReference type="InterPro" id="IPR037004">
    <property type="entry name" value="Exonuc_VII_ssu_sf"/>
</dbReference>
<name>A0A1E5G5J8_9FIRM</name>
<evidence type="ECO:0000256" key="4">
    <source>
        <dbReference type="ARBA" id="ARBA00022801"/>
    </source>
</evidence>
<dbReference type="Proteomes" id="UP000094296">
    <property type="component" value="Unassembled WGS sequence"/>
</dbReference>
<dbReference type="Pfam" id="PF02609">
    <property type="entry name" value="Exonuc_VII_S"/>
    <property type="match status" value="1"/>
</dbReference>
<dbReference type="RefSeq" id="WP_069641940.1">
    <property type="nucleotide sequence ID" value="NZ_MIJE01000001.1"/>
</dbReference>
<dbReference type="GO" id="GO:0008855">
    <property type="term" value="F:exodeoxyribonuclease VII activity"/>
    <property type="evidence" value="ECO:0007669"/>
    <property type="project" value="UniProtKB-UniRule"/>
</dbReference>
<dbReference type="GO" id="GO:0006308">
    <property type="term" value="P:DNA catabolic process"/>
    <property type="evidence" value="ECO:0007669"/>
    <property type="project" value="UniProtKB-UniRule"/>
</dbReference>
<organism evidence="8 9">
    <name type="scientific">Desulfuribacillus alkaliarsenatis</name>
    <dbReference type="NCBI Taxonomy" id="766136"/>
    <lineage>
        <taxon>Bacteria</taxon>
        <taxon>Bacillati</taxon>
        <taxon>Bacillota</taxon>
        <taxon>Desulfuribacillia</taxon>
        <taxon>Desulfuribacillales</taxon>
        <taxon>Desulfuribacillaceae</taxon>
        <taxon>Desulfuribacillus</taxon>
    </lineage>
</organism>
<gene>
    <name evidence="6" type="primary">xseB</name>
    <name evidence="8" type="ORF">BHF68_01875</name>
</gene>
<comment type="similarity">
    <text evidence="1 6">Belongs to the XseB family.</text>
</comment>
<dbReference type="EC" id="3.1.11.6" evidence="6"/>
<keyword evidence="9" id="KW-1185">Reference proteome</keyword>
<keyword evidence="7" id="KW-0175">Coiled coil</keyword>
<dbReference type="GO" id="GO:0009318">
    <property type="term" value="C:exodeoxyribonuclease VII complex"/>
    <property type="evidence" value="ECO:0007669"/>
    <property type="project" value="UniProtKB-UniRule"/>
</dbReference>
<evidence type="ECO:0000256" key="2">
    <source>
        <dbReference type="ARBA" id="ARBA00022490"/>
    </source>
</evidence>
<proteinExistence type="inferred from homology"/>
<dbReference type="Gene3D" id="1.10.287.1040">
    <property type="entry name" value="Exonuclease VII, small subunit"/>
    <property type="match status" value="1"/>
</dbReference>
<comment type="caution">
    <text evidence="8">The sequence shown here is derived from an EMBL/GenBank/DDBJ whole genome shotgun (WGS) entry which is preliminary data.</text>
</comment>
<sequence>MPRKTSQLAFDQAILELESVVKKLEAGEVTLEESIELYKQGINLAKDCHNLLEKAEQQVQKISIENGSYRLETVVEKDGD</sequence>
<evidence type="ECO:0000256" key="3">
    <source>
        <dbReference type="ARBA" id="ARBA00022722"/>
    </source>
</evidence>
<evidence type="ECO:0000313" key="8">
    <source>
        <dbReference type="EMBL" id="OEF98448.1"/>
    </source>
</evidence>
<evidence type="ECO:0000256" key="1">
    <source>
        <dbReference type="ARBA" id="ARBA00009998"/>
    </source>
</evidence>
<dbReference type="EMBL" id="MIJE01000001">
    <property type="protein sequence ID" value="OEF98448.1"/>
    <property type="molecule type" value="Genomic_DNA"/>
</dbReference>
<comment type="subcellular location">
    <subcellularLocation>
        <location evidence="6">Cytoplasm</location>
    </subcellularLocation>
</comment>
<comment type="catalytic activity">
    <reaction evidence="6">
        <text>Exonucleolytic cleavage in either 5'- to 3'- or 3'- to 5'-direction to yield nucleoside 5'-phosphates.</text>
        <dbReference type="EC" id="3.1.11.6"/>
    </reaction>
</comment>
<keyword evidence="2 6" id="KW-0963">Cytoplasm</keyword>
<dbReference type="AlphaFoldDB" id="A0A1E5G5J8"/>
<keyword evidence="3 6" id="KW-0540">Nuclease</keyword>
<keyword evidence="5 6" id="KW-0269">Exonuclease</keyword>
<dbReference type="PANTHER" id="PTHR34137:SF1">
    <property type="entry name" value="EXODEOXYRIBONUCLEASE 7 SMALL SUBUNIT"/>
    <property type="match status" value="1"/>
</dbReference>
<dbReference type="NCBIfam" id="TIGR01280">
    <property type="entry name" value="xseB"/>
    <property type="match status" value="1"/>
</dbReference>
<dbReference type="STRING" id="766136.BHF68_01875"/>
<dbReference type="OrthoDB" id="9798666at2"/>
<keyword evidence="4 6" id="KW-0378">Hydrolase</keyword>
<dbReference type="SUPFAM" id="SSF116842">
    <property type="entry name" value="XseB-like"/>
    <property type="match status" value="1"/>
</dbReference>
<comment type="function">
    <text evidence="6">Bidirectionally degrades single-stranded DNA into large acid-insoluble oligonucleotides, which are then degraded further into small acid-soluble oligonucleotides.</text>
</comment>
<reference evidence="8 9" key="1">
    <citation type="submission" date="2016-09" db="EMBL/GenBank/DDBJ databases">
        <title>Draft genome sequence for the type strain of Desulfuribacillus alkaliarsenatis AHT28, an obligately anaerobic, sulfidogenic bacterium isolated from Russian soda lake sediments.</title>
        <authorList>
            <person name="Abin C.A."/>
            <person name="Hollibaugh J.T."/>
        </authorList>
    </citation>
    <scope>NUCLEOTIDE SEQUENCE [LARGE SCALE GENOMIC DNA]</scope>
    <source>
        <strain evidence="8 9">AHT28</strain>
    </source>
</reference>
<dbReference type="HAMAP" id="MF_00337">
    <property type="entry name" value="Exonuc_7_S"/>
    <property type="match status" value="1"/>
</dbReference>
<evidence type="ECO:0000256" key="6">
    <source>
        <dbReference type="HAMAP-Rule" id="MF_00337"/>
    </source>
</evidence>
<accession>A0A1E5G5J8</accession>
<comment type="subunit">
    <text evidence="6">Heterooligomer composed of large and small subunits.</text>
</comment>
<protein>
    <recommendedName>
        <fullName evidence="6">Exodeoxyribonuclease 7 small subunit</fullName>
        <ecNumber evidence="6">3.1.11.6</ecNumber>
    </recommendedName>
    <alternativeName>
        <fullName evidence="6">Exodeoxyribonuclease VII small subunit</fullName>
        <shortName evidence="6">Exonuclease VII small subunit</shortName>
    </alternativeName>
</protein>
<evidence type="ECO:0000256" key="5">
    <source>
        <dbReference type="ARBA" id="ARBA00022839"/>
    </source>
</evidence>
<feature type="coiled-coil region" evidence="7">
    <location>
        <begin position="45"/>
        <end position="72"/>
    </location>
</feature>
<evidence type="ECO:0000313" key="9">
    <source>
        <dbReference type="Proteomes" id="UP000094296"/>
    </source>
</evidence>
<dbReference type="GO" id="GO:0005829">
    <property type="term" value="C:cytosol"/>
    <property type="evidence" value="ECO:0007669"/>
    <property type="project" value="TreeGrafter"/>
</dbReference>
<dbReference type="InterPro" id="IPR003761">
    <property type="entry name" value="Exonuc_VII_S"/>
</dbReference>